<name>A0A5A7S178_9NOCA</name>
<accession>A0A5A7S178</accession>
<reference evidence="2 3" key="1">
    <citation type="submission" date="2019-07" db="EMBL/GenBank/DDBJ databases">
        <title>Rhodococcus cavernicolus sp. nov., isolated from a cave.</title>
        <authorList>
            <person name="Lee S.D."/>
        </authorList>
    </citation>
    <scope>NUCLEOTIDE SEQUENCE [LARGE SCALE GENOMIC DNA]</scope>
    <source>
        <strain evidence="2 3">C1-24</strain>
    </source>
</reference>
<gene>
    <name evidence="2" type="ORF">FOY51_26060</name>
</gene>
<dbReference type="OrthoDB" id="3789494at2"/>
<dbReference type="Proteomes" id="UP000322244">
    <property type="component" value="Unassembled WGS sequence"/>
</dbReference>
<organism evidence="2 3">
    <name type="scientific">Antrihabitans cavernicola</name>
    <dbReference type="NCBI Taxonomy" id="2495913"/>
    <lineage>
        <taxon>Bacteria</taxon>
        <taxon>Bacillati</taxon>
        <taxon>Actinomycetota</taxon>
        <taxon>Actinomycetes</taxon>
        <taxon>Mycobacteriales</taxon>
        <taxon>Nocardiaceae</taxon>
        <taxon>Antrihabitans</taxon>
    </lineage>
</organism>
<dbReference type="PROSITE" id="PS51318">
    <property type="entry name" value="TAT"/>
    <property type="match status" value="1"/>
</dbReference>
<dbReference type="RefSeq" id="WP_149433184.1">
    <property type="nucleotide sequence ID" value="NZ_VLNY01000026.1"/>
</dbReference>
<comment type="caution">
    <text evidence="2">The sequence shown here is derived from an EMBL/GenBank/DDBJ whole genome shotgun (WGS) entry which is preliminary data.</text>
</comment>
<protein>
    <recommendedName>
        <fullName evidence="4">Twin-arginine translocation signal domain-containing protein</fullName>
    </recommendedName>
</protein>
<evidence type="ECO:0000313" key="3">
    <source>
        <dbReference type="Proteomes" id="UP000322244"/>
    </source>
</evidence>
<evidence type="ECO:0000313" key="2">
    <source>
        <dbReference type="EMBL" id="KAA0016559.1"/>
    </source>
</evidence>
<dbReference type="InterPro" id="IPR006311">
    <property type="entry name" value="TAT_signal"/>
</dbReference>
<feature type="chain" id="PRO_5039341327" description="Twin-arginine translocation signal domain-containing protein" evidence="1">
    <location>
        <begin position="20"/>
        <end position="98"/>
    </location>
</feature>
<evidence type="ECO:0008006" key="4">
    <source>
        <dbReference type="Google" id="ProtNLM"/>
    </source>
</evidence>
<proteinExistence type="predicted"/>
<keyword evidence="3" id="KW-1185">Reference proteome</keyword>
<dbReference type="AlphaFoldDB" id="A0A5A7S178"/>
<evidence type="ECO:0000256" key="1">
    <source>
        <dbReference type="SAM" id="SignalP"/>
    </source>
</evidence>
<sequence>MSKTSRRLFLRRATLAASAATVAATSSQLWGSTIAEADPADPATQPAHPVELGAPLVALLRDAKTGEFTVMVADREVVFTNKRLAAALTHAVAGSQAS</sequence>
<keyword evidence="1" id="KW-0732">Signal</keyword>
<dbReference type="EMBL" id="VLNY01000026">
    <property type="protein sequence ID" value="KAA0016559.1"/>
    <property type="molecule type" value="Genomic_DNA"/>
</dbReference>
<feature type="signal peptide" evidence="1">
    <location>
        <begin position="1"/>
        <end position="19"/>
    </location>
</feature>